<dbReference type="Pfam" id="PF01243">
    <property type="entry name" value="PNPOx_N"/>
    <property type="match status" value="1"/>
</dbReference>
<dbReference type="GO" id="GO:0016627">
    <property type="term" value="F:oxidoreductase activity, acting on the CH-CH group of donors"/>
    <property type="evidence" value="ECO:0007669"/>
    <property type="project" value="TreeGrafter"/>
</dbReference>
<dbReference type="PANTHER" id="PTHR35176:SF6">
    <property type="entry name" value="HEME OXYGENASE HI_0854-RELATED"/>
    <property type="match status" value="1"/>
</dbReference>
<sequence length="139" mass="15172">MPIPPADRQELLAQPLIAALSVARENGRGPLTVPIWYDYSPGGEAWFVTGKDSLKARLISAAGRCTLMVERLDPTIRYVSIEGPVKIEDAAEGDMEAMARRYLPPDAVGPYLTEAANYPPEVTIRLTPEHWLSADLGAI</sequence>
<gene>
    <name evidence="3" type="ORF">FB381_1964</name>
</gene>
<dbReference type="RefSeq" id="WP_141780109.1">
    <property type="nucleotide sequence ID" value="NZ_VFOV01000001.1"/>
</dbReference>
<dbReference type="Gene3D" id="2.30.110.10">
    <property type="entry name" value="Electron Transport, Fmn-binding Protein, Chain A"/>
    <property type="match status" value="1"/>
</dbReference>
<dbReference type="InterPro" id="IPR011576">
    <property type="entry name" value="Pyridox_Oxase_N"/>
</dbReference>
<organism evidence="3 4">
    <name type="scientific">Nocardioides albertanoniae</name>
    <dbReference type="NCBI Taxonomy" id="1175486"/>
    <lineage>
        <taxon>Bacteria</taxon>
        <taxon>Bacillati</taxon>
        <taxon>Actinomycetota</taxon>
        <taxon>Actinomycetes</taxon>
        <taxon>Propionibacteriales</taxon>
        <taxon>Nocardioidaceae</taxon>
        <taxon>Nocardioides</taxon>
    </lineage>
</organism>
<dbReference type="InterPro" id="IPR052019">
    <property type="entry name" value="F420H2_bilvrd_red/Heme_oxyg"/>
</dbReference>
<feature type="domain" description="Pyridoxamine 5'-phosphate oxidase N-terminal" evidence="2">
    <location>
        <begin position="9"/>
        <end position="131"/>
    </location>
</feature>
<dbReference type="GO" id="GO:0070967">
    <property type="term" value="F:coenzyme F420 binding"/>
    <property type="evidence" value="ECO:0007669"/>
    <property type="project" value="TreeGrafter"/>
</dbReference>
<dbReference type="OrthoDB" id="5242787at2"/>
<accession>A0A543A649</accession>
<protein>
    <submittedName>
        <fullName evidence="3">Pyridoxamine 5'-phosphate oxidase</fullName>
    </submittedName>
</protein>
<dbReference type="InterPro" id="IPR012349">
    <property type="entry name" value="Split_barrel_FMN-bd"/>
</dbReference>
<reference evidence="3 4" key="1">
    <citation type="submission" date="2019-06" db="EMBL/GenBank/DDBJ databases">
        <title>Sequencing the genomes of 1000 actinobacteria strains.</title>
        <authorList>
            <person name="Klenk H.-P."/>
        </authorList>
    </citation>
    <scope>NUCLEOTIDE SEQUENCE [LARGE SCALE GENOMIC DNA]</scope>
    <source>
        <strain evidence="3 4">DSM 25218</strain>
    </source>
</reference>
<evidence type="ECO:0000313" key="4">
    <source>
        <dbReference type="Proteomes" id="UP000320209"/>
    </source>
</evidence>
<evidence type="ECO:0000256" key="1">
    <source>
        <dbReference type="ARBA" id="ARBA00023002"/>
    </source>
</evidence>
<name>A0A543A649_9ACTN</name>
<dbReference type="AlphaFoldDB" id="A0A543A649"/>
<comment type="caution">
    <text evidence="3">The sequence shown here is derived from an EMBL/GenBank/DDBJ whole genome shotgun (WGS) entry which is preliminary data.</text>
</comment>
<keyword evidence="1" id="KW-0560">Oxidoreductase</keyword>
<proteinExistence type="predicted"/>
<dbReference type="GO" id="GO:0005829">
    <property type="term" value="C:cytosol"/>
    <property type="evidence" value="ECO:0007669"/>
    <property type="project" value="TreeGrafter"/>
</dbReference>
<dbReference type="PANTHER" id="PTHR35176">
    <property type="entry name" value="HEME OXYGENASE HI_0854-RELATED"/>
    <property type="match status" value="1"/>
</dbReference>
<keyword evidence="4" id="KW-1185">Reference proteome</keyword>
<dbReference type="Proteomes" id="UP000320209">
    <property type="component" value="Unassembled WGS sequence"/>
</dbReference>
<evidence type="ECO:0000313" key="3">
    <source>
        <dbReference type="EMBL" id="TQL68075.1"/>
    </source>
</evidence>
<dbReference type="EMBL" id="VFOV01000001">
    <property type="protein sequence ID" value="TQL68075.1"/>
    <property type="molecule type" value="Genomic_DNA"/>
</dbReference>
<dbReference type="SUPFAM" id="SSF50475">
    <property type="entry name" value="FMN-binding split barrel"/>
    <property type="match status" value="1"/>
</dbReference>
<evidence type="ECO:0000259" key="2">
    <source>
        <dbReference type="Pfam" id="PF01243"/>
    </source>
</evidence>